<evidence type="ECO:0008006" key="3">
    <source>
        <dbReference type="Google" id="ProtNLM"/>
    </source>
</evidence>
<dbReference type="RefSeq" id="WP_380429948.1">
    <property type="nucleotide sequence ID" value="NZ_JBHSAC010000020.1"/>
</dbReference>
<sequence length="242" mass="26868">MAVTEQNYRDIADRVYAVEDGKEAHTIIKNDTFKSGGDKYQVLKVEDNTDNGMQAMAVAPVDKDGNVDTSQVVIAYAGTNAGDPKDLETDAQSIGLGRDKLQMRTGLNSASVTDSQFRTAQDFAKEVEKEYPKAKITTTGHSLGESLAMYVALHQGYKNVGFNGPDIHNLLSDKEIKYMQKHREQFRNYRNPHDGVGNITGNETETAIYVDRQNGAISEDHSLSEWRFDQDGNLCYHIIPAS</sequence>
<dbReference type="Proteomes" id="UP001595901">
    <property type="component" value="Unassembled WGS sequence"/>
</dbReference>
<evidence type="ECO:0000313" key="2">
    <source>
        <dbReference type="Proteomes" id="UP001595901"/>
    </source>
</evidence>
<dbReference type="Gene3D" id="3.40.50.1820">
    <property type="entry name" value="alpha/beta hydrolase"/>
    <property type="match status" value="1"/>
</dbReference>
<protein>
    <recommendedName>
        <fullName evidence="3">Triacylglycerol lipase</fullName>
    </recommendedName>
</protein>
<keyword evidence="2" id="KW-1185">Reference proteome</keyword>
<dbReference type="InterPro" id="IPR029058">
    <property type="entry name" value="AB_hydrolase_fold"/>
</dbReference>
<name>A0ABV8CZA2_9STRE</name>
<accession>A0ABV8CZA2</accession>
<dbReference type="SUPFAM" id="SSF53474">
    <property type="entry name" value="alpha/beta-Hydrolases"/>
    <property type="match status" value="1"/>
</dbReference>
<dbReference type="Pfam" id="PF26363">
    <property type="entry name" value="Phospholipase-like"/>
    <property type="match status" value="1"/>
</dbReference>
<evidence type="ECO:0000313" key="1">
    <source>
        <dbReference type="EMBL" id="MFC3931618.1"/>
    </source>
</evidence>
<comment type="caution">
    <text evidence="1">The sequence shown here is derived from an EMBL/GenBank/DDBJ whole genome shotgun (WGS) entry which is preliminary data.</text>
</comment>
<reference evidence="2" key="1">
    <citation type="journal article" date="2019" name="Int. J. Syst. Evol. Microbiol.">
        <title>The Global Catalogue of Microorganisms (GCM) 10K type strain sequencing project: providing services to taxonomists for standard genome sequencing and annotation.</title>
        <authorList>
            <consortium name="The Broad Institute Genomics Platform"/>
            <consortium name="The Broad Institute Genome Sequencing Center for Infectious Disease"/>
            <person name="Wu L."/>
            <person name="Ma J."/>
        </authorList>
    </citation>
    <scope>NUCLEOTIDE SEQUENCE [LARGE SCALE GENOMIC DNA]</scope>
    <source>
        <strain evidence="2">CCUG 58728</strain>
    </source>
</reference>
<proteinExistence type="predicted"/>
<organism evidence="1 2">
    <name type="scientific">Streptococcus dentapri</name>
    <dbReference type="NCBI Taxonomy" id="573564"/>
    <lineage>
        <taxon>Bacteria</taxon>
        <taxon>Bacillati</taxon>
        <taxon>Bacillota</taxon>
        <taxon>Bacilli</taxon>
        <taxon>Lactobacillales</taxon>
        <taxon>Streptococcaceae</taxon>
        <taxon>Streptococcus</taxon>
    </lineage>
</organism>
<gene>
    <name evidence="1" type="ORF">ACFOSE_02260</name>
</gene>
<dbReference type="EMBL" id="JBHSAC010000020">
    <property type="protein sequence ID" value="MFC3931618.1"/>
    <property type="molecule type" value="Genomic_DNA"/>
</dbReference>